<evidence type="ECO:0000313" key="2">
    <source>
        <dbReference type="EMBL" id="CCL98523.1"/>
    </source>
</evidence>
<dbReference type="Proteomes" id="UP000006352">
    <property type="component" value="Unassembled WGS sequence"/>
</dbReference>
<evidence type="ECO:0000313" key="3">
    <source>
        <dbReference type="Proteomes" id="UP000006352"/>
    </source>
</evidence>
<dbReference type="GeneID" id="24093434"/>
<dbReference type="InParanoid" id="J4G0C9"/>
<dbReference type="EMBL" id="HE796887">
    <property type="protein sequence ID" value="CCL98523.1"/>
    <property type="molecule type" value="Genomic_DNA"/>
</dbReference>
<dbReference type="RefSeq" id="XP_012177806.1">
    <property type="nucleotide sequence ID" value="XM_012322416.1"/>
</dbReference>
<dbReference type="HOGENOM" id="CLU_933944_0_0_1"/>
<feature type="region of interest" description="Disordered" evidence="1">
    <location>
        <begin position="34"/>
        <end position="57"/>
    </location>
</feature>
<keyword evidence="3" id="KW-1185">Reference proteome</keyword>
<protein>
    <submittedName>
        <fullName evidence="2">Uncharacterized protein</fullName>
    </submittedName>
</protein>
<sequence length="298" mass="33168">MASNNSSGLKRLFGGTSTRLREVDRVLAGIRRHFKSATSSHAPDSSNRRGSKRQTGDIQLDRQLAFGEVVWNIRTSTRAVVNLADKRKSAPYLIPDVKLSFEDVHRAYRRKVDPTGGLFETIVGVPPNEIKQPALVAPLSRKERLGRLVDKVTLRKCRDRHVNIPSVLLGSSPVPKATSLKSSSVASCYLKILSSAKAKAKPSPTAPYSLRWRSNRRHVQSRDQPLPPKEMQKAAAVLTDDIFDSVEAARGVVAGEEVQFQAPVVKYRRKYRSPETPTPLGVGYFVSELDLGRIYWSR</sequence>
<accession>J4G0C9</accession>
<evidence type="ECO:0000256" key="1">
    <source>
        <dbReference type="SAM" id="MobiDB-lite"/>
    </source>
</evidence>
<gene>
    <name evidence="2" type="ORF">FIBRA_00522</name>
</gene>
<reference evidence="2 3" key="1">
    <citation type="journal article" date="2012" name="Appl. Environ. Microbiol.">
        <title>Short-read sequencing for genomic analysis of the brown rot fungus Fibroporia radiculosa.</title>
        <authorList>
            <person name="Tang J.D."/>
            <person name="Perkins A.D."/>
            <person name="Sonstegard T.S."/>
            <person name="Schroeder S.G."/>
            <person name="Burgess S.C."/>
            <person name="Diehl S.V."/>
        </authorList>
    </citation>
    <scope>NUCLEOTIDE SEQUENCE [LARGE SCALE GENOMIC DNA]</scope>
    <source>
        <strain evidence="2 3">TFFH 294</strain>
    </source>
</reference>
<name>J4G0C9_9APHY</name>
<organism evidence="2 3">
    <name type="scientific">Fibroporia radiculosa</name>
    <dbReference type="NCBI Taxonomy" id="599839"/>
    <lineage>
        <taxon>Eukaryota</taxon>
        <taxon>Fungi</taxon>
        <taxon>Dikarya</taxon>
        <taxon>Basidiomycota</taxon>
        <taxon>Agaricomycotina</taxon>
        <taxon>Agaricomycetes</taxon>
        <taxon>Polyporales</taxon>
        <taxon>Fibroporiaceae</taxon>
        <taxon>Fibroporia</taxon>
    </lineage>
</organism>
<proteinExistence type="predicted"/>
<feature type="compositionally biased region" description="Polar residues" evidence="1">
    <location>
        <begin position="36"/>
        <end position="45"/>
    </location>
</feature>
<dbReference type="AlphaFoldDB" id="J4G0C9"/>